<reference evidence="1 2" key="1">
    <citation type="journal article" date="2014" name="Genome Announc.">
        <title>Complete Genome Sequence of Mycoplasma bovoculi Strain M165/69T (ATCC 29104).</title>
        <authorList>
            <person name="Calcutt M.J."/>
            <person name="Foecking M.F."/>
        </authorList>
    </citation>
    <scope>NUCLEOTIDE SEQUENCE [LARGE SCALE GENOMIC DNA]</scope>
    <source>
        <strain evidence="1">M165/69</strain>
    </source>
</reference>
<evidence type="ECO:0000313" key="2">
    <source>
        <dbReference type="Proteomes" id="UP000019229"/>
    </source>
</evidence>
<accession>W5UT13</accession>
<dbReference type="HOGENOM" id="CLU_3063625_0_0_14"/>
<dbReference type="PATRIC" id="fig|743966.3.peg.346"/>
<proteinExistence type="predicted"/>
<name>W5UT13_9BACT</name>
<dbReference type="STRING" id="743966.MYB_01723"/>
<evidence type="ECO:0000313" key="1">
    <source>
        <dbReference type="EMBL" id="AHH45354.1"/>
    </source>
</evidence>
<protein>
    <submittedName>
        <fullName evidence="1">Uncharacterized protein</fullName>
    </submittedName>
</protein>
<dbReference type="Proteomes" id="UP000019229">
    <property type="component" value="Chromosome"/>
</dbReference>
<sequence>MQVHHFDNLNVKNNQNLFDVFVVAKNSIINTINTLDKMFWTIKKTIIWPSSPE</sequence>
<dbReference type="AlphaFoldDB" id="W5UT13"/>
<dbReference type="RefSeq" id="WP_022934720.1">
    <property type="nucleotide sequence ID" value="NZ_CP007154.1"/>
</dbReference>
<organism evidence="1 2">
    <name type="scientific">Mesomycoplasma bovoculi M165/69</name>
    <dbReference type="NCBI Taxonomy" id="743966"/>
    <lineage>
        <taxon>Bacteria</taxon>
        <taxon>Bacillati</taxon>
        <taxon>Mycoplasmatota</taxon>
        <taxon>Mycoplasmoidales</taxon>
        <taxon>Metamycoplasmataceae</taxon>
        <taxon>Mesomycoplasma</taxon>
    </lineage>
</organism>
<keyword evidence="2" id="KW-1185">Reference proteome</keyword>
<gene>
    <name evidence="1" type="ORF">MYB_01723</name>
</gene>
<dbReference type="KEGG" id="mbc:MYB_01723"/>
<dbReference type="EMBL" id="CP007154">
    <property type="protein sequence ID" value="AHH45354.1"/>
    <property type="molecule type" value="Genomic_DNA"/>
</dbReference>